<keyword evidence="7 8" id="KW-0472">Membrane</keyword>
<feature type="transmembrane region" description="Helical" evidence="8">
    <location>
        <begin position="95"/>
        <end position="126"/>
    </location>
</feature>
<keyword evidence="4" id="KW-0863">Zinc-finger</keyword>
<evidence type="ECO:0000256" key="3">
    <source>
        <dbReference type="ARBA" id="ARBA00022723"/>
    </source>
</evidence>
<keyword evidence="2 8" id="KW-0812">Transmembrane</keyword>
<proteinExistence type="predicted"/>
<feature type="domain" description="RING-CH-type" evidence="9">
    <location>
        <begin position="11"/>
        <end position="74"/>
    </location>
</feature>
<dbReference type="Gene3D" id="3.30.40.10">
    <property type="entry name" value="Zinc/RING finger domain, C3HC4 (zinc finger)"/>
    <property type="match status" value="1"/>
</dbReference>
<dbReference type="SMART" id="SM00744">
    <property type="entry name" value="RINGv"/>
    <property type="match status" value="1"/>
</dbReference>
<dbReference type="InterPro" id="IPR011016">
    <property type="entry name" value="Znf_RING-CH"/>
</dbReference>
<evidence type="ECO:0000256" key="5">
    <source>
        <dbReference type="ARBA" id="ARBA00022833"/>
    </source>
</evidence>
<evidence type="ECO:0000313" key="11">
    <source>
        <dbReference type="Proteomes" id="UP000077266"/>
    </source>
</evidence>
<evidence type="ECO:0000256" key="8">
    <source>
        <dbReference type="SAM" id="Phobius"/>
    </source>
</evidence>
<evidence type="ECO:0000256" key="4">
    <source>
        <dbReference type="ARBA" id="ARBA00022771"/>
    </source>
</evidence>
<organism evidence="10 11">
    <name type="scientific">Exidia glandulosa HHB12029</name>
    <dbReference type="NCBI Taxonomy" id="1314781"/>
    <lineage>
        <taxon>Eukaryota</taxon>
        <taxon>Fungi</taxon>
        <taxon>Dikarya</taxon>
        <taxon>Basidiomycota</taxon>
        <taxon>Agaricomycotina</taxon>
        <taxon>Agaricomycetes</taxon>
        <taxon>Auriculariales</taxon>
        <taxon>Exidiaceae</taxon>
        <taxon>Exidia</taxon>
    </lineage>
</organism>
<dbReference type="AlphaFoldDB" id="A0A166A8D0"/>
<dbReference type="PANTHER" id="PTHR46283">
    <property type="entry name" value="E3 UBIQUITIN-PROTEIN LIGASE MARCH5"/>
    <property type="match status" value="1"/>
</dbReference>
<evidence type="ECO:0000256" key="6">
    <source>
        <dbReference type="ARBA" id="ARBA00022989"/>
    </source>
</evidence>
<reference evidence="10 11" key="1">
    <citation type="journal article" date="2016" name="Mol. Biol. Evol.">
        <title>Comparative Genomics of Early-Diverging Mushroom-Forming Fungi Provides Insights into the Origins of Lignocellulose Decay Capabilities.</title>
        <authorList>
            <person name="Nagy L.G."/>
            <person name="Riley R."/>
            <person name="Tritt A."/>
            <person name="Adam C."/>
            <person name="Daum C."/>
            <person name="Floudas D."/>
            <person name="Sun H."/>
            <person name="Yadav J.S."/>
            <person name="Pangilinan J."/>
            <person name="Larsson K.H."/>
            <person name="Matsuura K."/>
            <person name="Barry K."/>
            <person name="Labutti K."/>
            <person name="Kuo R."/>
            <person name="Ohm R.A."/>
            <person name="Bhattacharya S.S."/>
            <person name="Shirouzu T."/>
            <person name="Yoshinaga Y."/>
            <person name="Martin F.M."/>
            <person name="Grigoriev I.V."/>
            <person name="Hibbett D.S."/>
        </authorList>
    </citation>
    <scope>NUCLEOTIDE SEQUENCE [LARGE SCALE GENOMIC DNA]</scope>
    <source>
        <strain evidence="10 11">HHB12029</strain>
    </source>
</reference>
<dbReference type="EMBL" id="KV426072">
    <property type="protein sequence ID" value="KZV89479.1"/>
    <property type="molecule type" value="Genomic_DNA"/>
</dbReference>
<dbReference type="Proteomes" id="UP000077266">
    <property type="component" value="Unassembled WGS sequence"/>
</dbReference>
<dbReference type="GO" id="GO:0016020">
    <property type="term" value="C:membrane"/>
    <property type="evidence" value="ECO:0007669"/>
    <property type="project" value="UniProtKB-SubCell"/>
</dbReference>
<keyword evidence="3" id="KW-0479">Metal-binding</keyword>
<keyword evidence="11" id="KW-1185">Reference proteome</keyword>
<evidence type="ECO:0000313" key="10">
    <source>
        <dbReference type="EMBL" id="KZV89479.1"/>
    </source>
</evidence>
<dbReference type="STRING" id="1314781.A0A166A8D0"/>
<dbReference type="GO" id="GO:0008270">
    <property type="term" value="F:zinc ion binding"/>
    <property type="evidence" value="ECO:0007669"/>
    <property type="project" value="UniProtKB-KW"/>
</dbReference>
<comment type="subcellular location">
    <subcellularLocation>
        <location evidence="1">Membrane</location>
        <topology evidence="1">Multi-pass membrane protein</topology>
    </subcellularLocation>
</comment>
<evidence type="ECO:0000256" key="1">
    <source>
        <dbReference type="ARBA" id="ARBA00004141"/>
    </source>
</evidence>
<keyword evidence="5" id="KW-0862">Zinc</keyword>
<dbReference type="InterPro" id="IPR013083">
    <property type="entry name" value="Znf_RING/FYVE/PHD"/>
</dbReference>
<sequence length="408" mass="45222">MSEESTPSVTVDDLKVRMCFVCREEDTSPSNEGRFVHPCRCTLVAHQPCLLLWIDSGGDSRKRCAQCKELYQIVVRRRSILLRVMQAANRLLSRLGAVCLFGSFIFAVAALILGAMLVCASYGYYIAWWTLGPDIFERHVQDPRQWSRKMLALVPLAIPQAFFSLASNSTWPGTRFGYAKWLIMWLPMLPLKRYFLPALPLRDWLLSWPPHPGVVAVLFPPAHVCYLRVLHAVQACLLDFPGVRREQMKNGGPAAAAPAHAAAVIEVVDNGGRAPDDGAPNDQLGNWENFRRAINGIEPGSGRTLLSMLALPPLGYYVGRLLRRLTSSSQPIRLILGARTAAGVELSEPDWWCSVVALSIILVCKDCIALLYMCLLQGDDDSRDIVDMPFVNVDVSSELPADHDPAAL</sequence>
<accession>A0A166A8D0</accession>
<dbReference type="Pfam" id="PF12906">
    <property type="entry name" value="RINGv"/>
    <property type="match status" value="1"/>
</dbReference>
<dbReference type="PROSITE" id="PS51292">
    <property type="entry name" value="ZF_RING_CH"/>
    <property type="match status" value="1"/>
</dbReference>
<evidence type="ECO:0000256" key="2">
    <source>
        <dbReference type="ARBA" id="ARBA00022692"/>
    </source>
</evidence>
<name>A0A166A8D0_EXIGL</name>
<dbReference type="SUPFAM" id="SSF57850">
    <property type="entry name" value="RING/U-box"/>
    <property type="match status" value="1"/>
</dbReference>
<dbReference type="OrthoDB" id="5817083at2759"/>
<protein>
    <recommendedName>
        <fullName evidence="9">RING-CH-type domain-containing protein</fullName>
    </recommendedName>
</protein>
<evidence type="ECO:0000259" key="9">
    <source>
        <dbReference type="PROSITE" id="PS51292"/>
    </source>
</evidence>
<dbReference type="InParanoid" id="A0A166A8D0"/>
<evidence type="ECO:0000256" key="7">
    <source>
        <dbReference type="ARBA" id="ARBA00023136"/>
    </source>
</evidence>
<keyword evidence="6 8" id="KW-1133">Transmembrane helix</keyword>
<gene>
    <name evidence="10" type="ORF">EXIGLDRAFT_146741</name>
</gene>